<name>A0A1G6LTJ7_9BACT</name>
<sequence length="67" mass="7368">MDKNNIEFSAIIAPIQTGITIGLDGARIKLDIPESESAAYHKLSAFGRGKILKVKIEIVEDQQDNGW</sequence>
<evidence type="ECO:0000313" key="2">
    <source>
        <dbReference type="Proteomes" id="UP000199322"/>
    </source>
</evidence>
<accession>A0A1G6LTJ7</accession>
<reference evidence="1 2" key="1">
    <citation type="submission" date="2016-10" db="EMBL/GenBank/DDBJ databases">
        <authorList>
            <person name="de Groot N.N."/>
        </authorList>
    </citation>
    <scope>NUCLEOTIDE SEQUENCE [LARGE SCALE GENOMIC DNA]</scope>
    <source>
        <strain evidence="1 2">WG14</strain>
    </source>
</reference>
<organism evidence="1 2">
    <name type="scientific">Geotoga petraea</name>
    <dbReference type="NCBI Taxonomy" id="28234"/>
    <lineage>
        <taxon>Bacteria</taxon>
        <taxon>Thermotogati</taxon>
        <taxon>Thermotogota</taxon>
        <taxon>Thermotogae</taxon>
        <taxon>Petrotogales</taxon>
        <taxon>Petrotogaceae</taxon>
        <taxon>Geotoga</taxon>
    </lineage>
</organism>
<gene>
    <name evidence="1" type="ORF">SAMN04488588_1128</name>
</gene>
<dbReference type="RefSeq" id="WP_091403499.1">
    <property type="nucleotide sequence ID" value="NZ_FMYV01000004.1"/>
</dbReference>
<dbReference type="AlphaFoldDB" id="A0A1G6LTJ7"/>
<dbReference type="EMBL" id="FMYV01000004">
    <property type="protein sequence ID" value="SDC46075.1"/>
    <property type="molecule type" value="Genomic_DNA"/>
</dbReference>
<proteinExistence type="predicted"/>
<dbReference type="Proteomes" id="UP000199322">
    <property type="component" value="Unassembled WGS sequence"/>
</dbReference>
<evidence type="ECO:0000313" key="1">
    <source>
        <dbReference type="EMBL" id="SDC46075.1"/>
    </source>
</evidence>
<protein>
    <submittedName>
        <fullName evidence="1">Uncharacterized protein</fullName>
    </submittedName>
</protein>
<keyword evidence="2" id="KW-1185">Reference proteome</keyword>
<dbReference type="STRING" id="28234.SAMN04488588_1128"/>